<dbReference type="OrthoDB" id="284473at2759"/>
<feature type="compositionally biased region" description="Basic and acidic residues" evidence="1">
    <location>
        <begin position="298"/>
        <end position="335"/>
    </location>
</feature>
<feature type="compositionally biased region" description="Basic and acidic residues" evidence="1">
    <location>
        <begin position="527"/>
        <end position="536"/>
    </location>
</feature>
<accession>A0A0G0A5G2</accession>
<feature type="compositionally biased region" description="Basic and acidic residues" evidence="1">
    <location>
        <begin position="361"/>
        <end position="396"/>
    </location>
</feature>
<proteinExistence type="predicted"/>
<feature type="compositionally biased region" description="Basic and acidic residues" evidence="1">
    <location>
        <begin position="274"/>
        <end position="284"/>
    </location>
</feature>
<name>A0A0G0A5G2_TRIHA</name>
<feature type="compositionally biased region" description="Pro residues" evidence="1">
    <location>
        <begin position="542"/>
        <end position="552"/>
    </location>
</feature>
<organism evidence="2 3">
    <name type="scientific">Trichoderma harzianum</name>
    <name type="common">Hypocrea lixii</name>
    <dbReference type="NCBI Taxonomy" id="5544"/>
    <lineage>
        <taxon>Eukaryota</taxon>
        <taxon>Fungi</taxon>
        <taxon>Dikarya</taxon>
        <taxon>Ascomycota</taxon>
        <taxon>Pezizomycotina</taxon>
        <taxon>Sordariomycetes</taxon>
        <taxon>Hypocreomycetidae</taxon>
        <taxon>Hypocreales</taxon>
        <taxon>Hypocreaceae</taxon>
        <taxon>Trichoderma</taxon>
    </lineage>
</organism>
<feature type="compositionally biased region" description="Basic and acidic residues" evidence="1">
    <location>
        <begin position="747"/>
        <end position="763"/>
    </location>
</feature>
<comment type="caution">
    <text evidence="2">The sequence shown here is derived from an EMBL/GenBank/DDBJ whole genome shotgun (WGS) entry which is preliminary data.</text>
</comment>
<evidence type="ECO:0000313" key="2">
    <source>
        <dbReference type="EMBL" id="KKP07417.1"/>
    </source>
</evidence>
<feature type="region of interest" description="Disordered" evidence="1">
    <location>
        <begin position="565"/>
        <end position="605"/>
    </location>
</feature>
<protein>
    <submittedName>
        <fullName evidence="2">Uncharacterized protein</fullName>
    </submittedName>
</protein>
<reference evidence="3" key="1">
    <citation type="journal article" date="2015" name="Genome Announc.">
        <title>Draft whole-genome sequence of the biocontrol agent Trichoderma harzianum T6776.</title>
        <authorList>
            <person name="Baroncelli R."/>
            <person name="Piaggeschi G."/>
            <person name="Fiorini L."/>
            <person name="Bertolini E."/>
            <person name="Zapparata A."/>
            <person name="Pe M.E."/>
            <person name="Sarrocco S."/>
            <person name="Vannacci G."/>
        </authorList>
    </citation>
    <scope>NUCLEOTIDE SEQUENCE [LARGE SCALE GENOMIC DNA]</scope>
    <source>
        <strain evidence="3">T6776</strain>
    </source>
</reference>
<feature type="compositionally biased region" description="Basic and acidic residues" evidence="1">
    <location>
        <begin position="245"/>
        <end position="258"/>
    </location>
</feature>
<feature type="compositionally biased region" description="Basic and acidic residues" evidence="1">
    <location>
        <begin position="491"/>
        <end position="502"/>
    </location>
</feature>
<feature type="compositionally biased region" description="Polar residues" evidence="1">
    <location>
        <begin position="711"/>
        <end position="731"/>
    </location>
</feature>
<gene>
    <name evidence="2" type="ORF">THAR02_00479</name>
</gene>
<feature type="compositionally biased region" description="Basic and acidic residues" evidence="1">
    <location>
        <begin position="510"/>
        <end position="519"/>
    </location>
</feature>
<dbReference type="AlphaFoldDB" id="A0A0G0A5G2"/>
<evidence type="ECO:0000313" key="3">
    <source>
        <dbReference type="Proteomes" id="UP000034112"/>
    </source>
</evidence>
<dbReference type="OMA" id="NWAVGHD"/>
<dbReference type="EMBL" id="JOKZ01000007">
    <property type="protein sequence ID" value="KKP07417.1"/>
    <property type="molecule type" value="Genomic_DNA"/>
</dbReference>
<feature type="non-terminal residue" evidence="2">
    <location>
        <position position="1"/>
    </location>
</feature>
<feature type="compositionally biased region" description="Pro residues" evidence="1">
    <location>
        <begin position="341"/>
        <end position="356"/>
    </location>
</feature>
<feature type="region of interest" description="Disordered" evidence="1">
    <location>
        <begin position="635"/>
        <end position="787"/>
    </location>
</feature>
<feature type="compositionally biased region" description="Basic and acidic residues" evidence="1">
    <location>
        <begin position="570"/>
        <end position="585"/>
    </location>
</feature>
<feature type="region of interest" description="Disordered" evidence="1">
    <location>
        <begin position="229"/>
        <end position="552"/>
    </location>
</feature>
<sequence>IEFEWPEQRQSSRRVKVLAPPPTAGRSSWYRSPNTISWASASRPSTNIQSIAASRPAAIRPPVALSRFATARERKRLVRDPRDQRLQPRALLKRPNHRRLFCCWPCPLSGQLSLCLAFASVLQPPSRAALASASPSNPPPLSRSLSPAAARLVGRAPPLTRACGMITPKHDGSGAEDDRAFHPEWRFRPSHGDGNSFEEWHHPRLQYLTLLSEADRGVLFTKSDYDMREEPAKPLPREVNALAKGGEKKKLSLSDYKNKKTGATSSTSPPEPSIAKKKESERAGELSANTGATSDPRSASESKSASEARKMDRPRPRDSDPPVDAKQRQGREQAADMRLPLKPPTKHPLPPRPPSPNSKKRVADPDDESRPQKRSKPDSTKHVDDRVQHSRDDAQKRKDKTSSAASRDAPSHKDDRLSASGANSSSLPNGRALLKGAVGSSRNNTSPAHRPRGDSLNGVRPTGSGSNRVTPTKAEASRSTVPPLLSPLHLTFEDREAEDRSLAKQNKKKPRDDSRERTKSPNRQHRKSESISELKRQKSPARIPPLLSPTLPPIVEAALQLRKKASMEPLEGKPLKSKDEREKEPPLPPKKKKPVVDYSDDEDEPLQQKLRKALIVKLKVPKKLRRDFKRILALSSSTAARKELQAQNQEHSTVPEDSIQPPPARKRPVAPDTAASSESTAQKKPKVPEIPSSSRLPAPTTPSKKGAATMSRASSSNSLAQTPGDTVNATPSASSSSAARINGQDASRPETSEARAMREREARFSTLGRRLKHEADTAMRGGAGGSREPDLNRGFVISVESLLAFMAGFQAQNIYRGLANKRSDPTGWSSLFPLLEFIQGQMRRQEAHTRRFLPLYVSVLNLHVMAISELIRCHVATENPVLPPPDWVRLERTRFRLQSQMSEALNNIENHSLRPQVQLHYTLDEMMAETLRVLRHWCHHEDVDWTPDANLEESVAPRDH</sequence>
<dbReference type="Proteomes" id="UP000034112">
    <property type="component" value="Unassembled WGS sequence"/>
</dbReference>
<feature type="region of interest" description="Disordered" evidence="1">
    <location>
        <begin position="1"/>
        <end position="28"/>
    </location>
</feature>
<feature type="compositionally biased region" description="Polar residues" evidence="1">
    <location>
        <begin position="635"/>
        <end position="652"/>
    </location>
</feature>
<feature type="compositionally biased region" description="Polar residues" evidence="1">
    <location>
        <begin position="287"/>
        <end position="296"/>
    </location>
</feature>
<evidence type="ECO:0000256" key="1">
    <source>
        <dbReference type="SAM" id="MobiDB-lite"/>
    </source>
</evidence>